<dbReference type="KEGG" id="eth:CK496_10010"/>
<evidence type="ECO:0000313" key="1">
    <source>
        <dbReference type="EMBL" id="GEK37532.1"/>
    </source>
</evidence>
<dbReference type="Proteomes" id="UP000321361">
    <property type="component" value="Unassembled WGS sequence"/>
</dbReference>
<dbReference type="AlphaFoldDB" id="A0A249SKL6"/>
<evidence type="ECO:0000313" key="2">
    <source>
        <dbReference type="Proteomes" id="UP000321361"/>
    </source>
</evidence>
<dbReference type="RefSeq" id="WP_071868849.1">
    <property type="nucleotide sequence ID" value="NZ_BJUG01000009.1"/>
</dbReference>
<gene>
    <name evidence="1" type="ORF">ETH01_18190</name>
</gene>
<accession>A0A249SKL6</accession>
<dbReference type="EMBL" id="BJUG01000009">
    <property type="protein sequence ID" value="GEK37532.1"/>
    <property type="molecule type" value="Genomic_DNA"/>
</dbReference>
<proteinExistence type="predicted"/>
<sequence>MGSMEMKNINVYRVGFCSQRKNGGMLHVERAFAFEPEMTEAEIKKVLSARMGRILSIEYIDEIERDVICW</sequence>
<comment type="caution">
    <text evidence="1">The sequence shown here is derived from an EMBL/GenBank/DDBJ whole genome shotgun (WGS) entry which is preliminary data.</text>
</comment>
<organism evidence="1 2">
    <name type="scientific">Enterococcus thailandicus</name>
    <dbReference type="NCBI Taxonomy" id="417368"/>
    <lineage>
        <taxon>Bacteria</taxon>
        <taxon>Bacillati</taxon>
        <taxon>Bacillota</taxon>
        <taxon>Bacilli</taxon>
        <taxon>Lactobacillales</taxon>
        <taxon>Enterococcaceae</taxon>
        <taxon>Enterococcus</taxon>
    </lineage>
</organism>
<reference evidence="1 2" key="1">
    <citation type="submission" date="2019-07" db="EMBL/GenBank/DDBJ databases">
        <title>Whole genome shotgun sequence of Enterococcus thailandicus NBRC 101867.</title>
        <authorList>
            <person name="Hosoyama A."/>
            <person name="Uohara A."/>
            <person name="Ohji S."/>
            <person name="Ichikawa N."/>
        </authorList>
    </citation>
    <scope>NUCLEOTIDE SEQUENCE [LARGE SCALE GENOMIC DNA]</scope>
    <source>
        <strain evidence="1 2">NBRC 101867</strain>
    </source>
</reference>
<name>A0A249SKL6_ENTTH</name>
<protein>
    <submittedName>
        <fullName evidence="1">Uncharacterized protein</fullName>
    </submittedName>
</protein>
<dbReference type="GeneID" id="77487970"/>